<dbReference type="AlphaFoldDB" id="B9L5N6"/>
<dbReference type="HOGENOM" id="CLU_2602354_0_0_7"/>
<accession>B9L5N6</accession>
<dbReference type="STRING" id="598659.NAMH_1281"/>
<keyword evidence="3" id="KW-1185">Reference proteome</keyword>
<dbReference type="EMBL" id="CP001279">
    <property type="protein sequence ID" value="ACM92512.1"/>
    <property type="molecule type" value="Genomic_DNA"/>
</dbReference>
<organism evidence="2 3">
    <name type="scientific">Nautilia profundicola (strain ATCC BAA-1463 / DSM 18972 / AmH)</name>
    <dbReference type="NCBI Taxonomy" id="598659"/>
    <lineage>
        <taxon>Bacteria</taxon>
        <taxon>Pseudomonadati</taxon>
        <taxon>Campylobacterota</taxon>
        <taxon>Epsilonproteobacteria</taxon>
        <taxon>Nautiliales</taxon>
        <taxon>Nautiliaceae</taxon>
        <taxon>Nautilia</taxon>
    </lineage>
</organism>
<dbReference type="KEGG" id="nam:NAMH_1281"/>
<feature type="signal peptide" evidence="1">
    <location>
        <begin position="1"/>
        <end position="16"/>
    </location>
</feature>
<dbReference type="InterPro" id="IPR036909">
    <property type="entry name" value="Cyt_c-like_dom_sf"/>
</dbReference>
<dbReference type="GO" id="GO:0009055">
    <property type="term" value="F:electron transfer activity"/>
    <property type="evidence" value="ECO:0007669"/>
    <property type="project" value="InterPro"/>
</dbReference>
<feature type="chain" id="PRO_5002888470" evidence="1">
    <location>
        <begin position="17"/>
        <end position="79"/>
    </location>
</feature>
<evidence type="ECO:0000256" key="1">
    <source>
        <dbReference type="SAM" id="SignalP"/>
    </source>
</evidence>
<dbReference type="Gene3D" id="1.10.760.10">
    <property type="entry name" value="Cytochrome c-like domain"/>
    <property type="match status" value="1"/>
</dbReference>
<reference evidence="2 3" key="1">
    <citation type="journal article" date="2009" name="PLoS Genet.">
        <title>Adaptations to submarine hydrothermal environments exemplified by the genome of Nautilia profundicola.</title>
        <authorList>
            <person name="Campbell B.J."/>
            <person name="Smith J.L."/>
            <person name="Hanson T.E."/>
            <person name="Klotz M.G."/>
            <person name="Stein L.Y."/>
            <person name="Lee C.K."/>
            <person name="Wu D."/>
            <person name="Robinson J.M."/>
            <person name="Khouri H.M."/>
            <person name="Eisen J.A."/>
            <person name="Cary S.C."/>
        </authorList>
    </citation>
    <scope>NUCLEOTIDE SEQUENCE [LARGE SCALE GENOMIC DNA]</scope>
    <source>
        <strain evidence="3">ATCC BAA-1463 / DSM 18972 / AmH</strain>
    </source>
</reference>
<evidence type="ECO:0000313" key="3">
    <source>
        <dbReference type="Proteomes" id="UP000000448"/>
    </source>
</evidence>
<dbReference type="GO" id="GO:0020037">
    <property type="term" value="F:heme binding"/>
    <property type="evidence" value="ECO:0007669"/>
    <property type="project" value="InterPro"/>
</dbReference>
<dbReference type="Proteomes" id="UP000000448">
    <property type="component" value="Chromosome"/>
</dbReference>
<dbReference type="eggNOG" id="COG2863">
    <property type="taxonomic scope" value="Bacteria"/>
</dbReference>
<sequence>MKKLLAVAAVAGFAFAGNFNCAMCHNGGMAVKLDTMTPAEIVKKTKEFKAGKGNPMMVNAVKNMSDADIEAAAKEFGKK</sequence>
<evidence type="ECO:0000313" key="2">
    <source>
        <dbReference type="EMBL" id="ACM92512.1"/>
    </source>
</evidence>
<gene>
    <name evidence="2" type="ordered locus">NAMH_1281</name>
</gene>
<name>B9L5N6_NAUPA</name>
<dbReference type="OrthoDB" id="5373206at2"/>
<dbReference type="RefSeq" id="WP_012663883.1">
    <property type="nucleotide sequence ID" value="NC_012115.1"/>
</dbReference>
<keyword evidence="1" id="KW-0732">Signal</keyword>
<dbReference type="SUPFAM" id="SSF46626">
    <property type="entry name" value="Cytochrome c"/>
    <property type="match status" value="1"/>
</dbReference>
<proteinExistence type="predicted"/>
<protein>
    <submittedName>
        <fullName evidence="2">CytoChrome c-553</fullName>
    </submittedName>
</protein>